<feature type="compositionally biased region" description="Basic and acidic residues" evidence="1">
    <location>
        <begin position="23"/>
        <end position="37"/>
    </location>
</feature>
<dbReference type="AlphaFoldDB" id="A0AAV4JGM4"/>
<evidence type="ECO:0000256" key="1">
    <source>
        <dbReference type="SAM" id="MobiDB-lite"/>
    </source>
</evidence>
<reference evidence="2 3" key="1">
    <citation type="journal article" date="2021" name="Elife">
        <title>Chloroplast acquisition without the gene transfer in kleptoplastic sea slugs, Plakobranchus ocellatus.</title>
        <authorList>
            <person name="Maeda T."/>
            <person name="Takahashi S."/>
            <person name="Yoshida T."/>
            <person name="Shimamura S."/>
            <person name="Takaki Y."/>
            <person name="Nagai Y."/>
            <person name="Toyoda A."/>
            <person name="Suzuki Y."/>
            <person name="Arimoto A."/>
            <person name="Ishii H."/>
            <person name="Satoh N."/>
            <person name="Nishiyama T."/>
            <person name="Hasebe M."/>
            <person name="Maruyama T."/>
            <person name="Minagawa J."/>
            <person name="Obokata J."/>
            <person name="Shigenobu S."/>
        </authorList>
    </citation>
    <scope>NUCLEOTIDE SEQUENCE [LARGE SCALE GENOMIC DNA]</scope>
</reference>
<proteinExistence type="predicted"/>
<protein>
    <submittedName>
        <fullName evidence="2">Cytosolic beta-glucosidase</fullName>
    </submittedName>
</protein>
<feature type="region of interest" description="Disordered" evidence="1">
    <location>
        <begin position="1"/>
        <end position="41"/>
    </location>
</feature>
<dbReference type="Gene3D" id="3.20.20.80">
    <property type="entry name" value="Glycosidases"/>
    <property type="match status" value="1"/>
</dbReference>
<gene>
    <name evidence="2" type="ORF">ElyMa_005095600</name>
</gene>
<dbReference type="InterPro" id="IPR017853">
    <property type="entry name" value="GH"/>
</dbReference>
<name>A0AAV4JGM4_9GAST</name>
<evidence type="ECO:0000313" key="2">
    <source>
        <dbReference type="EMBL" id="GFS21933.1"/>
    </source>
</evidence>
<dbReference type="Proteomes" id="UP000762676">
    <property type="component" value="Unassembled WGS sequence"/>
</dbReference>
<comment type="caution">
    <text evidence="2">The sequence shown here is derived from an EMBL/GenBank/DDBJ whole genome shotgun (WGS) entry which is preliminary data.</text>
</comment>
<dbReference type="SUPFAM" id="SSF51445">
    <property type="entry name" value="(Trans)glycosidases"/>
    <property type="match status" value="1"/>
</dbReference>
<organism evidence="2 3">
    <name type="scientific">Elysia marginata</name>
    <dbReference type="NCBI Taxonomy" id="1093978"/>
    <lineage>
        <taxon>Eukaryota</taxon>
        <taxon>Metazoa</taxon>
        <taxon>Spiralia</taxon>
        <taxon>Lophotrochozoa</taxon>
        <taxon>Mollusca</taxon>
        <taxon>Gastropoda</taxon>
        <taxon>Heterobranchia</taxon>
        <taxon>Euthyneura</taxon>
        <taxon>Panpulmonata</taxon>
        <taxon>Sacoglossa</taxon>
        <taxon>Placobranchoidea</taxon>
        <taxon>Plakobranchidae</taxon>
        <taxon>Elysia</taxon>
    </lineage>
</organism>
<keyword evidence="3" id="KW-1185">Reference proteome</keyword>
<accession>A0AAV4JGM4</accession>
<dbReference type="GO" id="GO:0005975">
    <property type="term" value="P:carbohydrate metabolic process"/>
    <property type="evidence" value="ECO:0007669"/>
    <property type="project" value="InterPro"/>
</dbReference>
<dbReference type="GO" id="GO:0004553">
    <property type="term" value="F:hydrolase activity, hydrolyzing O-glycosyl compounds"/>
    <property type="evidence" value="ECO:0007669"/>
    <property type="project" value="InterPro"/>
</dbReference>
<dbReference type="EMBL" id="BMAT01010188">
    <property type="protein sequence ID" value="GFS21933.1"/>
    <property type="molecule type" value="Genomic_DNA"/>
</dbReference>
<sequence>MQRKRRGGSVGRLNPRQKRMRRQREVNEEAGNKHEPEAQLNDFTNIPAHILTEVQIEAQEVVSHYSFYFSWSQLLPKGNEAEFEEKQVNHYNSLINELRANNIE</sequence>
<evidence type="ECO:0000313" key="3">
    <source>
        <dbReference type="Proteomes" id="UP000762676"/>
    </source>
</evidence>
<dbReference type="InterPro" id="IPR001360">
    <property type="entry name" value="Glyco_hydro_1"/>
</dbReference>
<dbReference type="Pfam" id="PF00232">
    <property type="entry name" value="Glyco_hydro_1"/>
    <property type="match status" value="1"/>
</dbReference>